<organism evidence="2 3">
    <name type="scientific">Pseudonocardia alaniniphila</name>
    <dbReference type="NCBI Taxonomy" id="75291"/>
    <lineage>
        <taxon>Bacteria</taxon>
        <taxon>Bacillati</taxon>
        <taxon>Actinomycetota</taxon>
        <taxon>Actinomycetes</taxon>
        <taxon>Pseudonocardiales</taxon>
        <taxon>Pseudonocardiaceae</taxon>
        <taxon>Pseudonocardia</taxon>
    </lineage>
</organism>
<dbReference type="Gene3D" id="3.40.50.150">
    <property type="entry name" value="Vaccinia Virus protein VP39"/>
    <property type="match status" value="1"/>
</dbReference>
<dbReference type="Pfam" id="PF05175">
    <property type="entry name" value="MTS"/>
    <property type="match status" value="1"/>
</dbReference>
<comment type="caution">
    <text evidence="2">The sequence shown here is derived from an EMBL/GenBank/DDBJ whole genome shotgun (WGS) entry which is preliminary data.</text>
</comment>
<dbReference type="CDD" id="cd02440">
    <property type="entry name" value="AdoMet_MTases"/>
    <property type="match status" value="1"/>
</dbReference>
<feature type="domain" description="Methyltransferase small" evidence="1">
    <location>
        <begin position="172"/>
        <end position="277"/>
    </location>
</feature>
<dbReference type="EMBL" id="JAKXMK010000012">
    <property type="protein sequence ID" value="MCH6167074.1"/>
    <property type="molecule type" value="Genomic_DNA"/>
</dbReference>
<evidence type="ECO:0000313" key="3">
    <source>
        <dbReference type="Proteomes" id="UP001299970"/>
    </source>
</evidence>
<dbReference type="GO" id="GO:0008168">
    <property type="term" value="F:methyltransferase activity"/>
    <property type="evidence" value="ECO:0007669"/>
    <property type="project" value="UniProtKB-KW"/>
</dbReference>
<dbReference type="RefSeq" id="WP_241037244.1">
    <property type="nucleotide sequence ID" value="NZ_BAAAJF010000015.1"/>
</dbReference>
<dbReference type="PROSITE" id="PS00092">
    <property type="entry name" value="N6_MTASE"/>
    <property type="match status" value="1"/>
</dbReference>
<dbReference type="SUPFAM" id="SSF53335">
    <property type="entry name" value="S-adenosyl-L-methionine-dependent methyltransferases"/>
    <property type="match status" value="1"/>
</dbReference>
<protein>
    <submittedName>
        <fullName evidence="2">Class I SAM-dependent methyltransferase</fullName>
    </submittedName>
</protein>
<dbReference type="InterPro" id="IPR007848">
    <property type="entry name" value="Small_mtfrase_dom"/>
</dbReference>
<dbReference type="PANTHER" id="PTHR18895">
    <property type="entry name" value="HEMK METHYLTRANSFERASE"/>
    <property type="match status" value="1"/>
</dbReference>
<evidence type="ECO:0000313" key="2">
    <source>
        <dbReference type="EMBL" id="MCH6167074.1"/>
    </source>
</evidence>
<dbReference type="InterPro" id="IPR029063">
    <property type="entry name" value="SAM-dependent_MTases_sf"/>
</dbReference>
<evidence type="ECO:0000259" key="1">
    <source>
        <dbReference type="Pfam" id="PF05175"/>
    </source>
</evidence>
<name>A0ABS9TEW1_9PSEU</name>
<keyword evidence="2" id="KW-0489">Methyltransferase</keyword>
<proteinExistence type="predicted"/>
<gene>
    <name evidence="2" type="ORF">MMF94_15425</name>
</gene>
<dbReference type="Proteomes" id="UP001299970">
    <property type="component" value="Unassembled WGS sequence"/>
</dbReference>
<dbReference type="PANTHER" id="PTHR18895:SF74">
    <property type="entry name" value="MTRF1L RELEASE FACTOR GLUTAMINE METHYLTRANSFERASE"/>
    <property type="match status" value="1"/>
</dbReference>
<dbReference type="InterPro" id="IPR050320">
    <property type="entry name" value="N5-glutamine_MTase"/>
</dbReference>
<dbReference type="GO" id="GO:0032259">
    <property type="term" value="P:methylation"/>
    <property type="evidence" value="ECO:0007669"/>
    <property type="project" value="UniProtKB-KW"/>
</dbReference>
<dbReference type="InterPro" id="IPR002052">
    <property type="entry name" value="DNA_methylase_N6_adenine_CS"/>
</dbReference>
<accession>A0ABS9TEW1</accession>
<keyword evidence="3" id="KW-1185">Reference proteome</keyword>
<reference evidence="2 3" key="1">
    <citation type="submission" date="2022-03" db="EMBL/GenBank/DDBJ databases">
        <title>Pseudonocardia alaer sp. nov., a novel actinomycete isolated from reed forest soil.</title>
        <authorList>
            <person name="Wang L."/>
        </authorList>
    </citation>
    <scope>NUCLEOTIDE SEQUENCE [LARGE SCALE GENOMIC DNA]</scope>
    <source>
        <strain evidence="2 3">Y-16303</strain>
    </source>
</reference>
<sequence length="391" mass="42930">MLDRSSHDQILSWREHGTNMRARWLTADGHRPPCRVIVVGDDLSADKACRMAAEGTGLLWRGDYHNARQLLAAMRRRIDRFPRRRELAPAEEFRRQRQDRAKQSRLLGAVLVQLDPGFVLDLRRAPSIDRACQEVYRDLASEAVVSLQELAGVLGAHEWRRNGIMIPALGARIHPHYGVFAPTRTDYLDLVAEVPLPSARTAFDIGTGTGVLAAILLSRGIPRVVATDIEDRAVACARDNLDRLGYAERATVIRHDLFPAGRADLVVCNPPWVPGTPTSALDAGVFDRGNAMLTGFLRQLPDHLTSHGEGLLLLSDLPERLGLRDPDLLRRTATAAGLVIRGRCAAASAARSGSRPRDPLAAIRSCETISLWTFGCPAGGQEQLDRVDADP</sequence>
<keyword evidence="2" id="KW-0808">Transferase</keyword>